<keyword evidence="2" id="KW-0201">Cytochrome c-type biogenesis</keyword>
<dbReference type="AlphaFoldDB" id="C2FTN9"/>
<keyword evidence="7" id="KW-0575">Peroxidase</keyword>
<dbReference type="Proteomes" id="UP000006241">
    <property type="component" value="Unassembled WGS sequence"/>
</dbReference>
<dbReference type="PROSITE" id="PS51352">
    <property type="entry name" value="THIOREDOXIN_2"/>
    <property type="match status" value="1"/>
</dbReference>
<evidence type="ECO:0000256" key="4">
    <source>
        <dbReference type="ARBA" id="ARBA00023284"/>
    </source>
</evidence>
<evidence type="ECO:0000256" key="5">
    <source>
        <dbReference type="SAM" id="SignalP"/>
    </source>
</evidence>
<evidence type="ECO:0000256" key="3">
    <source>
        <dbReference type="ARBA" id="ARBA00023157"/>
    </source>
</evidence>
<dbReference type="GO" id="GO:0004601">
    <property type="term" value="F:peroxidase activity"/>
    <property type="evidence" value="ECO:0007669"/>
    <property type="project" value="UniProtKB-KW"/>
</dbReference>
<evidence type="ECO:0000256" key="2">
    <source>
        <dbReference type="ARBA" id="ARBA00022748"/>
    </source>
</evidence>
<evidence type="ECO:0000256" key="1">
    <source>
        <dbReference type="ARBA" id="ARBA00004196"/>
    </source>
</evidence>
<reference evidence="7 8" key="1">
    <citation type="submission" date="2009-01" db="EMBL/GenBank/DDBJ databases">
        <authorList>
            <person name="Qin X."/>
            <person name="Bachman B."/>
            <person name="Battles P."/>
            <person name="Bell A."/>
            <person name="Bess C."/>
            <person name="Bickham C."/>
            <person name="Chaboub L."/>
            <person name="Chen D."/>
            <person name="Coyle M."/>
            <person name="Deiros D.R."/>
            <person name="Dinh H."/>
            <person name="Forbes L."/>
            <person name="Fowler G."/>
            <person name="Francisco L."/>
            <person name="Fu Q."/>
            <person name="Gubbala S."/>
            <person name="Hale W."/>
            <person name="Han Y."/>
            <person name="Hemphill L."/>
            <person name="Highlander S.K."/>
            <person name="Hirani K."/>
            <person name="Hogues M."/>
            <person name="Jackson L."/>
            <person name="Jakkamsetti A."/>
            <person name="Javaid M."/>
            <person name="Jiang H."/>
            <person name="Korchina V."/>
            <person name="Kovar C."/>
            <person name="Lara F."/>
            <person name="Lee S."/>
            <person name="Mata R."/>
            <person name="Mathew T."/>
            <person name="Moen C."/>
            <person name="Morales K."/>
            <person name="Munidasa M."/>
            <person name="Nazareth L."/>
            <person name="Ngo R."/>
            <person name="Nguyen L."/>
            <person name="Okwuonu G."/>
            <person name="Ongeri F."/>
            <person name="Patil S."/>
            <person name="Petrosino J."/>
            <person name="Pham C."/>
            <person name="Pham P."/>
            <person name="Pu L.-L."/>
            <person name="Puazo M."/>
            <person name="Raj R."/>
            <person name="Reid J."/>
            <person name="Rouhana J."/>
            <person name="Saada N."/>
            <person name="Shang Y."/>
            <person name="Simmons D."/>
            <person name="Thornton R."/>
            <person name="Warren J."/>
            <person name="Weissenberger G."/>
            <person name="Zhang J."/>
            <person name="Zhang L."/>
            <person name="Zhou C."/>
            <person name="Zhu D."/>
            <person name="Muzny D."/>
            <person name="Worley K."/>
            <person name="Gibbs R."/>
        </authorList>
    </citation>
    <scope>NUCLEOTIDE SEQUENCE [LARGE SCALE GENOMIC DNA]</scope>
    <source>
        <strain evidence="7 8">ATCC 33300</strain>
    </source>
</reference>
<name>C2FTN9_SPHSI</name>
<sequence>MNKLMKRIIILFVLSLYTGLAFAQQAESRVVIELTGIKPDSVWVADYGDVFYAKPDKYNRYTLHFKHDKPLKVRIGFDFPEKRNTTLFLEQGDNLQMTSDFDKTATFKGKGSANAEVFFTIKRDLEESYLKIETNKLTASELFNKLLELGQHSIDILENNKQKVTPSFYQYQSVSLHYDKLSLAFMPMAPIPYLYQVWFNKKASECIPDHYWDIQQQVRLDEKLLDNSDYESFIKVIYPIFLNYKFRAGQGLLDSTLSTEANTKITLGEIEKLYKGKLRSMAVSSSLMLAIERAKDVNTVKPLMDYYMVKYCSVEDQKSVMKMYEDYNKLSPGKMAPDFILKNLDGKDISLSDFRGRVLYIDFWASWCGPCRGEMKNGAPKLHAKFKDNPDVVFLYISLDSSTDAWKKAIDEDKIEGIHLLSQATSGLNTPVAKAFNISGIPRYVIIGRDGRIIDNDAPRPSQDITQDKINEALAK</sequence>
<dbReference type="Gene3D" id="3.40.30.10">
    <property type="entry name" value="Glutaredoxin"/>
    <property type="match status" value="1"/>
</dbReference>
<dbReference type="CDD" id="cd02966">
    <property type="entry name" value="TlpA_like_family"/>
    <property type="match status" value="1"/>
</dbReference>
<feature type="signal peptide" evidence="5">
    <location>
        <begin position="1"/>
        <end position="23"/>
    </location>
</feature>
<dbReference type="EMBL" id="ACHB01000014">
    <property type="protein sequence ID" value="EEI93721.1"/>
    <property type="molecule type" value="Genomic_DNA"/>
</dbReference>
<dbReference type="Pfam" id="PF08534">
    <property type="entry name" value="Redoxin"/>
    <property type="match status" value="1"/>
</dbReference>
<dbReference type="GO" id="GO:0017004">
    <property type="term" value="P:cytochrome complex assembly"/>
    <property type="evidence" value="ECO:0007669"/>
    <property type="project" value="UniProtKB-KW"/>
</dbReference>
<dbReference type="PANTHER" id="PTHR42852">
    <property type="entry name" value="THIOL:DISULFIDE INTERCHANGE PROTEIN DSBE"/>
    <property type="match status" value="1"/>
</dbReference>
<keyword evidence="7" id="KW-0560">Oxidoreductase</keyword>
<proteinExistence type="predicted"/>
<feature type="domain" description="Thioredoxin" evidence="6">
    <location>
        <begin position="330"/>
        <end position="475"/>
    </location>
</feature>
<dbReference type="GO" id="GO:0030313">
    <property type="term" value="C:cell envelope"/>
    <property type="evidence" value="ECO:0007669"/>
    <property type="project" value="UniProtKB-SubCell"/>
</dbReference>
<keyword evidence="3" id="KW-1015">Disulfide bond</keyword>
<comment type="subcellular location">
    <subcellularLocation>
        <location evidence="1">Cell envelope</location>
    </subcellularLocation>
</comment>
<dbReference type="PANTHER" id="PTHR42852:SF6">
    <property type="entry name" value="THIOL:DISULFIDE INTERCHANGE PROTEIN DSBE"/>
    <property type="match status" value="1"/>
</dbReference>
<dbReference type="InterPro" id="IPR036249">
    <property type="entry name" value="Thioredoxin-like_sf"/>
</dbReference>
<keyword evidence="5" id="KW-0732">Signal</keyword>
<dbReference type="SUPFAM" id="SSF52833">
    <property type="entry name" value="Thioredoxin-like"/>
    <property type="match status" value="1"/>
</dbReference>
<accession>C2FTN9</accession>
<evidence type="ECO:0000313" key="7">
    <source>
        <dbReference type="EMBL" id="EEI93721.1"/>
    </source>
</evidence>
<evidence type="ECO:0000313" key="8">
    <source>
        <dbReference type="Proteomes" id="UP000006241"/>
    </source>
</evidence>
<organism evidence="7 8">
    <name type="scientific">Sphingobacterium spiritivorum ATCC 33300</name>
    <dbReference type="NCBI Taxonomy" id="525372"/>
    <lineage>
        <taxon>Bacteria</taxon>
        <taxon>Pseudomonadati</taxon>
        <taxon>Bacteroidota</taxon>
        <taxon>Sphingobacteriia</taxon>
        <taxon>Sphingobacteriales</taxon>
        <taxon>Sphingobacteriaceae</taxon>
        <taxon>Sphingobacterium</taxon>
    </lineage>
</organism>
<comment type="caution">
    <text evidence="7">The sequence shown here is derived from an EMBL/GenBank/DDBJ whole genome shotgun (WGS) entry which is preliminary data.</text>
</comment>
<dbReference type="InterPro" id="IPR013766">
    <property type="entry name" value="Thioredoxin_domain"/>
</dbReference>
<dbReference type="InterPro" id="IPR013740">
    <property type="entry name" value="Redoxin"/>
</dbReference>
<keyword evidence="4" id="KW-0676">Redox-active center</keyword>
<dbReference type="InterPro" id="IPR050553">
    <property type="entry name" value="Thioredoxin_ResA/DsbE_sf"/>
</dbReference>
<protein>
    <submittedName>
        <fullName evidence="7">Antioxidant, AhpC/TSA family</fullName>
        <ecNumber evidence="7">1.11.1.15</ecNumber>
    </submittedName>
</protein>
<dbReference type="EC" id="1.11.1.15" evidence="7"/>
<gene>
    <name evidence="7" type="ORF">HMPREF0765_0695</name>
</gene>
<evidence type="ECO:0000259" key="6">
    <source>
        <dbReference type="PROSITE" id="PS51352"/>
    </source>
</evidence>
<dbReference type="HOGENOM" id="CLU_042529_1_1_10"/>
<feature type="chain" id="PRO_5002912186" evidence="5">
    <location>
        <begin position="24"/>
        <end position="476"/>
    </location>
</feature>